<dbReference type="InterPro" id="IPR000182">
    <property type="entry name" value="GNAT_dom"/>
</dbReference>
<dbReference type="AlphaFoldDB" id="A0A6G1H0N2"/>
<dbReference type="OrthoDB" id="2115692at2759"/>
<dbReference type="GO" id="GO:0016747">
    <property type="term" value="F:acyltransferase activity, transferring groups other than amino-acyl groups"/>
    <property type="evidence" value="ECO:0007669"/>
    <property type="project" value="InterPro"/>
</dbReference>
<evidence type="ECO:0000259" key="1">
    <source>
        <dbReference type="PROSITE" id="PS51186"/>
    </source>
</evidence>
<organism evidence="2 3">
    <name type="scientific">Aulographum hederae CBS 113979</name>
    <dbReference type="NCBI Taxonomy" id="1176131"/>
    <lineage>
        <taxon>Eukaryota</taxon>
        <taxon>Fungi</taxon>
        <taxon>Dikarya</taxon>
        <taxon>Ascomycota</taxon>
        <taxon>Pezizomycotina</taxon>
        <taxon>Dothideomycetes</taxon>
        <taxon>Pleosporomycetidae</taxon>
        <taxon>Aulographales</taxon>
        <taxon>Aulographaceae</taxon>
    </lineage>
</organism>
<feature type="domain" description="N-acetyltransferase" evidence="1">
    <location>
        <begin position="155"/>
        <end position="236"/>
    </location>
</feature>
<sequence>MDTVNSSVISPSPDLKISIRPATLDDIPQLARIAASTFAKDELFTWMYPRMDQYPDDMYHWFLIKTKIRFNGLGSHVFVAEVEDAGGKRTIAGQAVWERGGKDEEAKKWKSDTFGRKLERRLLQAEMWYYTHCLERASDPVRISHFEEVANYEFYSTLPGHWHLAHLVILPQYQRKGIAKRLIAWGVETARQEHLPVTLEASRVGRKVYEKIGFRVFGTCVVSEGLDSVAMLWEPEELKGRWLKEDQEVKMESNKV</sequence>
<dbReference type="CDD" id="cd04301">
    <property type="entry name" value="NAT_SF"/>
    <property type="match status" value="1"/>
</dbReference>
<dbReference type="PROSITE" id="PS51186">
    <property type="entry name" value="GNAT"/>
    <property type="match status" value="1"/>
</dbReference>
<keyword evidence="2" id="KW-0808">Transferase</keyword>
<keyword evidence="3" id="KW-1185">Reference proteome</keyword>
<evidence type="ECO:0000313" key="2">
    <source>
        <dbReference type="EMBL" id="KAF1986776.1"/>
    </source>
</evidence>
<dbReference type="PANTHER" id="PTHR42791">
    <property type="entry name" value="GNAT FAMILY ACETYLTRANSFERASE"/>
    <property type="match status" value="1"/>
</dbReference>
<gene>
    <name evidence="2" type="ORF">K402DRAFT_393399</name>
</gene>
<keyword evidence="2" id="KW-0012">Acyltransferase</keyword>
<dbReference type="Gene3D" id="3.40.630.30">
    <property type="match status" value="1"/>
</dbReference>
<accession>A0A6G1H0N2</accession>
<evidence type="ECO:0000313" key="3">
    <source>
        <dbReference type="Proteomes" id="UP000800041"/>
    </source>
</evidence>
<dbReference type="PANTHER" id="PTHR42791:SF16">
    <property type="entry name" value="N-ACETYLTRANSFERASE DOMAIN-CONTAINING PROTEIN"/>
    <property type="match status" value="1"/>
</dbReference>
<dbReference type="EMBL" id="ML977155">
    <property type="protein sequence ID" value="KAF1986776.1"/>
    <property type="molecule type" value="Genomic_DNA"/>
</dbReference>
<reference evidence="2" key="1">
    <citation type="journal article" date="2020" name="Stud. Mycol.">
        <title>101 Dothideomycetes genomes: a test case for predicting lifestyles and emergence of pathogens.</title>
        <authorList>
            <person name="Haridas S."/>
            <person name="Albert R."/>
            <person name="Binder M."/>
            <person name="Bloem J."/>
            <person name="Labutti K."/>
            <person name="Salamov A."/>
            <person name="Andreopoulos B."/>
            <person name="Baker S."/>
            <person name="Barry K."/>
            <person name="Bills G."/>
            <person name="Bluhm B."/>
            <person name="Cannon C."/>
            <person name="Castanera R."/>
            <person name="Culley D."/>
            <person name="Daum C."/>
            <person name="Ezra D."/>
            <person name="Gonzalez J."/>
            <person name="Henrissat B."/>
            <person name="Kuo A."/>
            <person name="Liang C."/>
            <person name="Lipzen A."/>
            <person name="Lutzoni F."/>
            <person name="Magnuson J."/>
            <person name="Mondo S."/>
            <person name="Nolan M."/>
            <person name="Ohm R."/>
            <person name="Pangilinan J."/>
            <person name="Park H.-J."/>
            <person name="Ramirez L."/>
            <person name="Alfaro M."/>
            <person name="Sun H."/>
            <person name="Tritt A."/>
            <person name="Yoshinaga Y."/>
            <person name="Zwiers L.-H."/>
            <person name="Turgeon B."/>
            <person name="Goodwin S."/>
            <person name="Spatafora J."/>
            <person name="Crous P."/>
            <person name="Grigoriev I."/>
        </authorList>
    </citation>
    <scope>NUCLEOTIDE SEQUENCE</scope>
    <source>
        <strain evidence="2">CBS 113979</strain>
    </source>
</reference>
<dbReference type="InterPro" id="IPR016181">
    <property type="entry name" value="Acyl_CoA_acyltransferase"/>
</dbReference>
<proteinExistence type="predicted"/>
<dbReference type="Pfam" id="PF13673">
    <property type="entry name" value="Acetyltransf_10"/>
    <property type="match status" value="1"/>
</dbReference>
<dbReference type="Proteomes" id="UP000800041">
    <property type="component" value="Unassembled WGS sequence"/>
</dbReference>
<dbReference type="SUPFAM" id="SSF55729">
    <property type="entry name" value="Acyl-CoA N-acyltransferases (Nat)"/>
    <property type="match status" value="1"/>
</dbReference>
<dbReference type="InterPro" id="IPR052523">
    <property type="entry name" value="Trichothecene_AcTrans"/>
</dbReference>
<name>A0A6G1H0N2_9PEZI</name>
<protein>
    <submittedName>
        <fullName evidence="2">Acyl-CoA N-acyltransferase</fullName>
    </submittedName>
</protein>